<feature type="region of interest" description="Disordered" evidence="3">
    <location>
        <begin position="145"/>
        <end position="177"/>
    </location>
</feature>
<dbReference type="CDD" id="cd22439">
    <property type="entry name" value="KH-I_PCBP_rpt3"/>
    <property type="match status" value="1"/>
</dbReference>
<dbReference type="InterPro" id="IPR004087">
    <property type="entry name" value="KH_dom"/>
</dbReference>
<evidence type="ECO:0000256" key="2">
    <source>
        <dbReference type="PROSITE-ProRule" id="PRU00117"/>
    </source>
</evidence>
<dbReference type="AlphaFoldDB" id="A0AAV2SYY3"/>
<dbReference type="PANTHER" id="PTHR10288">
    <property type="entry name" value="KH DOMAIN CONTAINING RNA BINDING PROTEIN"/>
    <property type="match status" value="1"/>
</dbReference>
<dbReference type="CDD" id="cd02396">
    <property type="entry name" value="KH-I_PCBP_rpt2"/>
    <property type="match status" value="1"/>
</dbReference>
<gene>
    <name evidence="5" type="ORF">CDAUBV1_LOCUS1569</name>
</gene>
<dbReference type="CDD" id="cd22438">
    <property type="entry name" value="KH-I_PCBP_rpt1"/>
    <property type="match status" value="1"/>
</dbReference>
<protein>
    <recommendedName>
        <fullName evidence="4">K Homology domain-containing protein</fullName>
    </recommendedName>
</protein>
<organism evidence="5 6">
    <name type="scientific">Calicophoron daubneyi</name>
    <name type="common">Rumen fluke</name>
    <name type="synonym">Paramphistomum daubneyi</name>
    <dbReference type="NCBI Taxonomy" id="300641"/>
    <lineage>
        <taxon>Eukaryota</taxon>
        <taxon>Metazoa</taxon>
        <taxon>Spiralia</taxon>
        <taxon>Lophotrochozoa</taxon>
        <taxon>Platyhelminthes</taxon>
        <taxon>Trematoda</taxon>
        <taxon>Digenea</taxon>
        <taxon>Plagiorchiida</taxon>
        <taxon>Pronocephalata</taxon>
        <taxon>Paramphistomoidea</taxon>
        <taxon>Paramphistomidae</taxon>
        <taxon>Calicophoron</taxon>
    </lineage>
</organism>
<evidence type="ECO:0000313" key="5">
    <source>
        <dbReference type="EMBL" id="CAL5130134.1"/>
    </source>
</evidence>
<accession>A0AAV2SYY3</accession>
<evidence type="ECO:0000259" key="4">
    <source>
        <dbReference type="SMART" id="SM00322"/>
    </source>
</evidence>
<feature type="domain" description="K Homology" evidence="4">
    <location>
        <begin position="271"/>
        <end position="342"/>
    </location>
</feature>
<evidence type="ECO:0000256" key="3">
    <source>
        <dbReference type="SAM" id="MobiDB-lite"/>
    </source>
</evidence>
<dbReference type="Pfam" id="PF00013">
    <property type="entry name" value="KH_1"/>
    <property type="match status" value="3"/>
</dbReference>
<feature type="domain" description="K Homology" evidence="4">
    <location>
        <begin position="660"/>
        <end position="730"/>
    </location>
</feature>
<evidence type="ECO:0000256" key="1">
    <source>
        <dbReference type="ARBA" id="ARBA00022737"/>
    </source>
</evidence>
<dbReference type="EMBL" id="CAXLJL010000057">
    <property type="protein sequence ID" value="CAL5130134.1"/>
    <property type="molecule type" value="Genomic_DNA"/>
</dbReference>
<proteinExistence type="predicted"/>
<dbReference type="Proteomes" id="UP001497525">
    <property type="component" value="Unassembled WGS sequence"/>
</dbReference>
<dbReference type="SUPFAM" id="SSF54791">
    <property type="entry name" value="Eukaryotic type KH-domain (KH-domain type I)"/>
    <property type="match status" value="3"/>
</dbReference>
<dbReference type="InterPro" id="IPR036612">
    <property type="entry name" value="KH_dom_type_1_sf"/>
</dbReference>
<keyword evidence="1" id="KW-0677">Repeat</keyword>
<dbReference type="Gene3D" id="3.30.1370.10">
    <property type="entry name" value="K Homology domain, type 1"/>
    <property type="match status" value="3"/>
</dbReference>
<name>A0AAV2SYY3_CALDB</name>
<dbReference type="GO" id="GO:0003723">
    <property type="term" value="F:RNA binding"/>
    <property type="evidence" value="ECO:0007669"/>
    <property type="project" value="UniProtKB-UniRule"/>
</dbReference>
<comment type="caution">
    <text evidence="5">The sequence shown here is derived from an EMBL/GenBank/DDBJ whole genome shotgun (WGS) entry which is preliminary data.</text>
</comment>
<keyword evidence="2" id="KW-0694">RNA-binding</keyword>
<sequence length="835" mass="88055">MALTSVVPSFPPAQSADSSNNKFGLPPHAGYQKITIPHSSPISLVGSPDASNNLLLSTPTPTAFFTPSPIQNGYYTSTNLLSGVEAFRLMQPPVHALLNAYQTFRASTPNTSGTLSSASVIYPTSNSKPSLVQMGNQTNGLDTCGQGAASAGGKNESEMRSELGGTTDENKPISSETQSVNQQTIVLIVRLLMSGKEVGSIIGKRGENVKKYREESGARINISDGSSPERIVTITGTTEQIFTAFTLMSQKFEDDFTQGLLRMGDEGLTCPPVTLRLLVPATQCGSIIGKGGSRIKDVREFTGASIQVASEALPTSTERTVTISGTAKAIAKCIRHLCEIFIESPAKGPVIPYRPKPAFTSHSALCTPTAPPPFSGSLISPTLPFPASGSENVIDQGFNAVHSDPSLMLTCGNTIGSDAANPAPSPVPQSYVGPFGLQPKYPQVSPALTGPGDASASALPANRNPALMHELLTDPIQLSTALNYQDFSTNPIPWLGALPTSALGIGTLPNPIINPLPGAFTFPEVAINQSLLGFYSPQAFPGLDSEGSQVYAGSQTMLSTSGNLTDEASAATPNGNENPYDQQEMRPVASSVTDLYTANPVLSLVQPSCFSPINGSSLNTSPISPIPVLQNKPSLLGLPTVPLPAFLNAATNGFHVLADETVIKEIIISNELIGCIIGRGGTTINEIRNISKAQIKISNCEDGARERKITLSGQPQAVNLAQFLISNSIAVHQQMWAFNVQLASAATALMTSTRLTHRIGSNCDRMPEPVEADHVCISNDVKQNTNDCNADGILSSPAAQEEPLGILWKSAQCPQNKVSTRAIKQKARRANLAPY</sequence>
<reference evidence="5" key="1">
    <citation type="submission" date="2024-06" db="EMBL/GenBank/DDBJ databases">
        <authorList>
            <person name="Liu X."/>
            <person name="Lenzi L."/>
            <person name="Haldenby T S."/>
            <person name="Uol C."/>
        </authorList>
    </citation>
    <scope>NUCLEOTIDE SEQUENCE</scope>
</reference>
<feature type="region of interest" description="Disordered" evidence="3">
    <location>
        <begin position="1"/>
        <end position="24"/>
    </location>
</feature>
<dbReference type="InterPro" id="IPR004088">
    <property type="entry name" value="KH_dom_type_1"/>
</dbReference>
<dbReference type="PROSITE" id="PS50084">
    <property type="entry name" value="KH_TYPE_1"/>
    <property type="match status" value="3"/>
</dbReference>
<evidence type="ECO:0000313" key="6">
    <source>
        <dbReference type="Proteomes" id="UP001497525"/>
    </source>
</evidence>
<dbReference type="SMART" id="SM00322">
    <property type="entry name" value="KH"/>
    <property type="match status" value="3"/>
</dbReference>
<feature type="domain" description="K Homology" evidence="4">
    <location>
        <begin position="185"/>
        <end position="253"/>
    </location>
</feature>